<dbReference type="SUPFAM" id="SSF54909">
    <property type="entry name" value="Dimeric alpha+beta barrel"/>
    <property type="match status" value="1"/>
</dbReference>
<evidence type="ECO:0000313" key="2">
    <source>
        <dbReference type="EMBL" id="SVB79538.1"/>
    </source>
</evidence>
<name>A0A382GWT5_9ZZZZ</name>
<sequence>MAFYELRKYKIRRGKMNDWLKLMEGEIIPFQVSRGMVITASFRGENDDSVYIWMRRFNSEKERERLYKAVYEHPQWVNEIAPRVGKLIHREKIEVQRVIPTKKSTTQ</sequence>
<reference evidence="2" key="1">
    <citation type="submission" date="2018-05" db="EMBL/GenBank/DDBJ databases">
        <authorList>
            <person name="Lanie J.A."/>
            <person name="Ng W.-L."/>
            <person name="Kazmierczak K.M."/>
            <person name="Andrzejewski T.M."/>
            <person name="Davidsen T.M."/>
            <person name="Wayne K.J."/>
            <person name="Tettelin H."/>
            <person name="Glass J.I."/>
            <person name="Rusch D."/>
            <person name="Podicherti R."/>
            <person name="Tsui H.-C.T."/>
            <person name="Winkler M.E."/>
        </authorList>
    </citation>
    <scope>NUCLEOTIDE SEQUENCE</scope>
</reference>
<dbReference type="Gene3D" id="3.30.70.100">
    <property type="match status" value="1"/>
</dbReference>
<accession>A0A382GWT5</accession>
<dbReference type="AlphaFoldDB" id="A0A382GWT5"/>
<gene>
    <name evidence="2" type="ORF">METZ01_LOCUS232392</name>
</gene>
<protein>
    <recommendedName>
        <fullName evidence="1">NIPSNAP domain-containing protein</fullName>
    </recommendedName>
</protein>
<organism evidence="2">
    <name type="scientific">marine metagenome</name>
    <dbReference type="NCBI Taxonomy" id="408172"/>
    <lineage>
        <taxon>unclassified sequences</taxon>
        <taxon>metagenomes</taxon>
        <taxon>ecological metagenomes</taxon>
    </lineage>
</organism>
<dbReference type="InterPro" id="IPR012577">
    <property type="entry name" value="NIPSNAP"/>
</dbReference>
<proteinExistence type="predicted"/>
<dbReference type="InterPro" id="IPR011008">
    <property type="entry name" value="Dimeric_a/b-barrel"/>
</dbReference>
<feature type="domain" description="NIPSNAP" evidence="1">
    <location>
        <begin position="4"/>
        <end position="96"/>
    </location>
</feature>
<dbReference type="EMBL" id="UINC01057886">
    <property type="protein sequence ID" value="SVB79538.1"/>
    <property type="molecule type" value="Genomic_DNA"/>
</dbReference>
<dbReference type="Pfam" id="PF07978">
    <property type="entry name" value="NIPSNAP"/>
    <property type="match status" value="1"/>
</dbReference>
<evidence type="ECO:0000259" key="1">
    <source>
        <dbReference type="Pfam" id="PF07978"/>
    </source>
</evidence>